<dbReference type="Gramene" id="Solyc07g009135.1.1">
    <property type="protein sequence ID" value="Solyc07g009135.1.1"/>
    <property type="gene ID" value="Solyc07g009135.1"/>
</dbReference>
<accession>A0A3Q7H8E4</accession>
<evidence type="ECO:0000256" key="2">
    <source>
        <dbReference type="SAM" id="Phobius"/>
    </source>
</evidence>
<dbReference type="Proteomes" id="UP000004994">
    <property type="component" value="Chromosome 7"/>
</dbReference>
<keyword evidence="2" id="KW-0812">Transmembrane</keyword>
<feature type="transmembrane region" description="Helical" evidence="2">
    <location>
        <begin position="188"/>
        <end position="208"/>
    </location>
</feature>
<evidence type="ECO:0000313" key="3">
    <source>
        <dbReference type="EnsemblPlants" id="Solyc07g009135.1.1"/>
    </source>
</evidence>
<keyword evidence="2" id="KW-0472">Membrane</keyword>
<dbReference type="EnsemblPlants" id="Solyc07g009135.1.1">
    <property type="protein sequence ID" value="Solyc07g009135.1.1"/>
    <property type="gene ID" value="Solyc07g009135.1"/>
</dbReference>
<organism evidence="3">
    <name type="scientific">Solanum lycopersicum</name>
    <name type="common">Tomato</name>
    <name type="synonym">Lycopersicon esculentum</name>
    <dbReference type="NCBI Taxonomy" id="4081"/>
    <lineage>
        <taxon>Eukaryota</taxon>
        <taxon>Viridiplantae</taxon>
        <taxon>Streptophyta</taxon>
        <taxon>Embryophyta</taxon>
        <taxon>Tracheophyta</taxon>
        <taxon>Spermatophyta</taxon>
        <taxon>Magnoliopsida</taxon>
        <taxon>eudicotyledons</taxon>
        <taxon>Gunneridae</taxon>
        <taxon>Pentapetalae</taxon>
        <taxon>asterids</taxon>
        <taxon>lamiids</taxon>
        <taxon>Solanales</taxon>
        <taxon>Solanaceae</taxon>
        <taxon>Solanoideae</taxon>
        <taxon>Solaneae</taxon>
        <taxon>Solanum</taxon>
        <taxon>Solanum subgen. Lycopersicon</taxon>
    </lineage>
</organism>
<evidence type="ECO:0000313" key="4">
    <source>
        <dbReference type="Proteomes" id="UP000004994"/>
    </source>
</evidence>
<dbReference type="AlphaFoldDB" id="A0A3Q7H8E4"/>
<evidence type="ECO:0000256" key="1">
    <source>
        <dbReference type="SAM" id="MobiDB-lite"/>
    </source>
</evidence>
<name>A0A3Q7H8E4_SOLLC</name>
<evidence type="ECO:0008006" key="5">
    <source>
        <dbReference type="Google" id="ProtNLM"/>
    </source>
</evidence>
<reference evidence="3" key="2">
    <citation type="submission" date="2019-01" db="UniProtKB">
        <authorList>
            <consortium name="EnsemblPlants"/>
        </authorList>
    </citation>
    <scope>IDENTIFICATION</scope>
    <source>
        <strain evidence="3">cv. Heinz 1706</strain>
    </source>
</reference>
<reference evidence="3" key="1">
    <citation type="journal article" date="2012" name="Nature">
        <title>The tomato genome sequence provides insights into fleshy fruit evolution.</title>
        <authorList>
            <consortium name="Tomato Genome Consortium"/>
        </authorList>
    </citation>
    <scope>NUCLEOTIDE SEQUENCE [LARGE SCALE GENOMIC DNA]</scope>
    <source>
        <strain evidence="3">cv. Heinz 1706</strain>
    </source>
</reference>
<feature type="region of interest" description="Disordered" evidence="1">
    <location>
        <begin position="83"/>
        <end position="109"/>
    </location>
</feature>
<keyword evidence="4" id="KW-1185">Reference proteome</keyword>
<protein>
    <recommendedName>
        <fullName evidence="5">Reverse transcriptase Ty1/copia-type domain-containing protein</fullName>
    </recommendedName>
</protein>
<proteinExistence type="predicted"/>
<dbReference type="InParanoid" id="A0A3Q7H8E4"/>
<keyword evidence="2" id="KW-1133">Transmembrane helix</keyword>
<sequence length="209" mass="23069">MAVSSSTNGADTPFADITHFGSLIGALQYLAIIDPDIQFAVNRVAQRMHQPSEHDYHCLKTHSQKSTTPANTTTISAVAPIPFSPPAKPEEINNNNSKRTEAQAISRRPPPPFFFSFLVTSTINEPGVREPAPTDEDETAAPARSMAADNPLVCSVLTASLRQPTTVSKSWRRPARHQQRPTMVKTQISYFNFIKFCLVSPISMLLLFF</sequence>